<accession>H6RFU9</accession>
<sequence>MPKRPRDNPIKVNANKDILQRKEKSSDLRIEMWEMSNGFGFEN</sequence>
<evidence type="ECO:0000313" key="1">
    <source>
        <dbReference type="EMBL" id="CCF99910.1"/>
    </source>
</evidence>
<reference evidence="1" key="1">
    <citation type="journal article" date="2012" name="Environ. Microbiol.">
        <title>Genomic content of uncultured Bacteroidetes from contrasting oceanic provinces in the North Atlantic Ocean.</title>
        <authorList>
            <person name="Gomez-Pereira P.R."/>
            <person name="Schuler M."/>
            <person name="Fuchs B.M."/>
            <person name="Bennke C."/>
            <person name="Teeling H."/>
            <person name="Waldmann J."/>
            <person name="Richter M."/>
            <person name="Barbe V."/>
            <person name="Bataille E."/>
            <person name="Glockner F.O."/>
            <person name="Amann R."/>
        </authorList>
    </citation>
    <scope>NUCLEOTIDE SEQUENCE</scope>
</reference>
<proteinExistence type="predicted"/>
<gene>
    <name evidence="1" type="ORF">VIS_S3CCB20009</name>
</gene>
<protein>
    <submittedName>
        <fullName evidence="1">Uncharacterized protein</fullName>
    </submittedName>
</protein>
<reference evidence="1" key="2">
    <citation type="submission" date="2012-02" db="EMBL/GenBank/DDBJ databases">
        <authorList>
            <person name="Genoscope - CEA"/>
        </authorList>
    </citation>
    <scope>NUCLEOTIDE SEQUENCE</scope>
</reference>
<dbReference type="AlphaFoldDB" id="H6RFU9"/>
<organism evidence="1">
    <name type="scientific">uncultured Flavobacteriia bacterium</name>
    <dbReference type="NCBI Taxonomy" id="212695"/>
    <lineage>
        <taxon>Bacteria</taxon>
        <taxon>Pseudomonadati</taxon>
        <taxon>Bacteroidota</taxon>
        <taxon>Flavobacteriia</taxon>
        <taxon>environmental samples</taxon>
    </lineage>
</organism>
<dbReference type="EMBL" id="FO117593">
    <property type="protein sequence ID" value="CCF99910.1"/>
    <property type="molecule type" value="Genomic_DNA"/>
</dbReference>
<name>H6RFU9_9BACT</name>